<sequence length="255" mass="27975">MQQTPQIRIQPPPVRLLPSAYEDHISQKIRHLNKQFASLTLSDPSSSSSSPSTSRTPSMPSNPPPPRAPAPSTMKELPPTPTRPTVCPHGAKISRSSCEPCIRHQHTAASKRAWDIAKDVYGPLHWRTSAARRDHTRARVAEQKCLDDFFKKAQAEDKASSSSSTAVTGGDAVKGKSRAKGNNGKSVSFVVAADAPPTGRPRRMFNRRSPEYVPGRYAGNWEDTSGMSVPFSLFYGAGNDTRKMVRTLAEALKRW</sequence>
<organism evidence="2 3">
    <name type="scientific">Diplodia intermedia</name>
    <dbReference type="NCBI Taxonomy" id="856260"/>
    <lineage>
        <taxon>Eukaryota</taxon>
        <taxon>Fungi</taxon>
        <taxon>Dikarya</taxon>
        <taxon>Ascomycota</taxon>
        <taxon>Pezizomycotina</taxon>
        <taxon>Dothideomycetes</taxon>
        <taxon>Dothideomycetes incertae sedis</taxon>
        <taxon>Botryosphaeriales</taxon>
        <taxon>Botryosphaeriaceae</taxon>
        <taxon>Diplodia</taxon>
    </lineage>
</organism>
<feature type="compositionally biased region" description="Low complexity" evidence="1">
    <location>
        <begin position="38"/>
        <end position="59"/>
    </location>
</feature>
<protein>
    <submittedName>
        <fullName evidence="2">Uncharacterized protein</fullName>
    </submittedName>
</protein>
<accession>A0ABR3TC16</accession>
<gene>
    <name evidence="2" type="ORF">SLS58_009618</name>
</gene>
<evidence type="ECO:0000313" key="2">
    <source>
        <dbReference type="EMBL" id="KAL1636779.1"/>
    </source>
</evidence>
<dbReference type="EMBL" id="JAKEKT020000096">
    <property type="protein sequence ID" value="KAL1636779.1"/>
    <property type="molecule type" value="Genomic_DNA"/>
</dbReference>
<evidence type="ECO:0000256" key="1">
    <source>
        <dbReference type="SAM" id="MobiDB-lite"/>
    </source>
</evidence>
<name>A0ABR3TC16_9PEZI</name>
<feature type="compositionally biased region" description="Pro residues" evidence="1">
    <location>
        <begin position="60"/>
        <end position="69"/>
    </location>
</feature>
<feature type="region of interest" description="Disordered" evidence="1">
    <location>
        <begin position="36"/>
        <end position="88"/>
    </location>
</feature>
<comment type="caution">
    <text evidence="2">The sequence shown here is derived from an EMBL/GenBank/DDBJ whole genome shotgun (WGS) entry which is preliminary data.</text>
</comment>
<feature type="region of interest" description="Disordered" evidence="1">
    <location>
        <begin position="154"/>
        <end position="183"/>
    </location>
</feature>
<evidence type="ECO:0000313" key="3">
    <source>
        <dbReference type="Proteomes" id="UP001521184"/>
    </source>
</evidence>
<keyword evidence="3" id="KW-1185">Reference proteome</keyword>
<reference evidence="2 3" key="1">
    <citation type="journal article" date="2023" name="Plant Dis.">
        <title>First Report of Diplodia intermedia Causing Canker and Dieback Diseases on Apple Trees in Canada.</title>
        <authorList>
            <person name="Ellouze W."/>
            <person name="Ilyukhin E."/>
            <person name="Sulman M."/>
            <person name="Ali S."/>
        </authorList>
    </citation>
    <scope>NUCLEOTIDE SEQUENCE [LARGE SCALE GENOMIC DNA]</scope>
    <source>
        <strain evidence="2 3">M45-28</strain>
    </source>
</reference>
<proteinExistence type="predicted"/>
<dbReference type="Proteomes" id="UP001521184">
    <property type="component" value="Unassembled WGS sequence"/>
</dbReference>